<dbReference type="RefSeq" id="WP_150442370.1">
    <property type="nucleotide sequence ID" value="NZ_VYKL01000044.1"/>
</dbReference>
<sequence>MEELDMKEILIREFENDPIYRLALLNKLEDSIFTESILALHKDTTYSTVETGKIIDRADSTIRNHFRSELVDYIAPEKYGKFYRLNYKSVFKLHLIFLLMDKAGKTTIDFLSELGLEPGVTVSSNIKRLAPHNERNDLQSRDTGQDNVLIETRIQEFEKKIDLQNTMINILKYEKDISDLESKITHNQSKINEILILSRMQYEKELSEVEQKITHNQSKINKILMRSLMEYEKELSEVEQEITNTQSKISEAQNQSRMKYLEDKQTLLIANSLKSSFKKSSLFGFLKKSEVNVHQLANEINSDLKTKYENEAQENINEFKSIIKDLQSKKLTIEGKVEPIKNQLHSFSFYNDLLDELDVKIQDEIKEYITNIKEFQIRKEAIESKLDVIIDQIYSSSININLIDVLEINVQEKIKKYLATNEELENKKQILQSSLEKESNKLNLSQLLDRKIAMLSGIEE</sequence>
<feature type="coiled-coil region" evidence="1">
    <location>
        <begin position="365"/>
        <end position="441"/>
    </location>
</feature>
<comment type="caution">
    <text evidence="2">The sequence shown here is derived from an EMBL/GenBank/DDBJ whole genome shotgun (WGS) entry which is preliminary data.</text>
</comment>
<accession>A0A5J5H598</accession>
<dbReference type="AlphaFoldDB" id="A0A5J5H598"/>
<feature type="coiled-coil region" evidence="1">
    <location>
        <begin position="163"/>
        <end position="255"/>
    </location>
</feature>
<dbReference type="EMBL" id="VYKL01000044">
    <property type="protein sequence ID" value="KAA9014893.1"/>
    <property type="molecule type" value="Genomic_DNA"/>
</dbReference>
<organism evidence="2 3">
    <name type="scientific">Niallia endozanthoxylica</name>
    <dbReference type="NCBI Taxonomy" id="2036016"/>
    <lineage>
        <taxon>Bacteria</taxon>
        <taxon>Bacillati</taxon>
        <taxon>Bacillota</taxon>
        <taxon>Bacilli</taxon>
        <taxon>Bacillales</taxon>
        <taxon>Bacillaceae</taxon>
        <taxon>Niallia</taxon>
    </lineage>
</organism>
<dbReference type="Proteomes" id="UP000326671">
    <property type="component" value="Unassembled WGS sequence"/>
</dbReference>
<protein>
    <submittedName>
        <fullName evidence="2">Uncharacterized protein</fullName>
    </submittedName>
</protein>
<dbReference type="OrthoDB" id="2809263at2"/>
<gene>
    <name evidence="2" type="ORF">F4V44_23110</name>
</gene>
<evidence type="ECO:0000313" key="3">
    <source>
        <dbReference type="Proteomes" id="UP000326671"/>
    </source>
</evidence>
<proteinExistence type="predicted"/>
<reference evidence="2 3" key="1">
    <citation type="submission" date="2019-09" db="EMBL/GenBank/DDBJ databases">
        <title>Whole genome sequences of isolates from the Mars Exploration Rovers.</title>
        <authorList>
            <person name="Seuylemezian A."/>
            <person name="Vaishampayan P."/>
        </authorList>
    </citation>
    <scope>NUCLEOTIDE SEQUENCE [LARGE SCALE GENOMIC DNA]</scope>
    <source>
        <strain evidence="2 3">MER_TA_151</strain>
    </source>
</reference>
<keyword evidence="3" id="KW-1185">Reference proteome</keyword>
<keyword evidence="1" id="KW-0175">Coiled coil</keyword>
<evidence type="ECO:0000256" key="1">
    <source>
        <dbReference type="SAM" id="Coils"/>
    </source>
</evidence>
<name>A0A5J5H598_9BACI</name>
<evidence type="ECO:0000313" key="2">
    <source>
        <dbReference type="EMBL" id="KAA9014893.1"/>
    </source>
</evidence>